<evidence type="ECO:0000256" key="1">
    <source>
        <dbReference type="ARBA" id="ARBA00004394"/>
    </source>
</evidence>
<comment type="subcellular location">
    <subcellularLocation>
        <location evidence="1">Golgi apparatus membrane</location>
    </subcellularLocation>
</comment>
<feature type="domain" description="PDZ GRASP-type" evidence="7">
    <location>
        <begin position="14"/>
        <end position="136"/>
    </location>
</feature>
<dbReference type="RefSeq" id="XP_018260346.1">
    <property type="nucleotide sequence ID" value="XM_018410537.1"/>
</dbReference>
<dbReference type="InterPro" id="IPR036034">
    <property type="entry name" value="PDZ_sf"/>
</dbReference>
<sequence length="301" mass="32159">MGQSSSIPSGLPPTALHCLRVADSSPTDGLIEPYFDYLIGITTPAPAQGQGKGQDERYQHHDLSSLANVTGIEGGGDESSLNALGRVVEQNEGKVLGLRVYNAKSQRIRDVHLIPSRAWSEAILSASGSGQQISSTNTNTNAPTTSPKPKPSLLGLSLRVCNPANALESVYHVLDVLEGSPAEMAGLVPWGDYVLAWSGGPLHSENDFYNLIEAHVDKPLRLFVYNSDLDNLREVILYPTRQWGGEGLIGCGIGYGLLHRIPRPSTPPSVAASASGQVDGYFNQEINRISDHSRPAEGIAT</sequence>
<dbReference type="GeneID" id="28970963"/>
<dbReference type="PANTHER" id="PTHR12893">
    <property type="entry name" value="GOLGI REASSEMBLY STACKING PROTEIN GRASP"/>
    <property type="match status" value="1"/>
</dbReference>
<dbReference type="VEuPathDB" id="FungiDB:I303_07264"/>
<evidence type="ECO:0000313" key="10">
    <source>
        <dbReference type="Proteomes" id="UP000078595"/>
    </source>
</evidence>
<evidence type="ECO:0000256" key="6">
    <source>
        <dbReference type="SAM" id="MobiDB-lite"/>
    </source>
</evidence>
<feature type="binding site" evidence="5">
    <location>
        <position position="161"/>
    </location>
    <ligand>
        <name>Zn(2+)</name>
        <dbReference type="ChEBI" id="CHEBI:29105"/>
    </ligand>
</feature>
<keyword evidence="5" id="KW-0479">Metal-binding</keyword>
<dbReference type="Gene3D" id="2.30.42.10">
    <property type="match status" value="2"/>
</dbReference>
<dbReference type="AlphaFoldDB" id="A0A1A5ZXH2"/>
<keyword evidence="3" id="KW-0333">Golgi apparatus</keyword>
<keyword evidence="10" id="KW-1185">Reference proteome</keyword>
<dbReference type="EMBL" id="KI894035">
    <property type="protein sequence ID" value="OBR82504.1"/>
    <property type="molecule type" value="Genomic_DNA"/>
</dbReference>
<dbReference type="GO" id="GO:0046872">
    <property type="term" value="F:metal ion binding"/>
    <property type="evidence" value="ECO:0007669"/>
    <property type="project" value="UniProtKB-KW"/>
</dbReference>
<evidence type="ECO:0000313" key="9">
    <source>
        <dbReference type="EMBL" id="WWC65787.1"/>
    </source>
</evidence>
<reference evidence="9" key="3">
    <citation type="submission" date="2024-02" db="EMBL/GenBank/DDBJ databases">
        <title>Comparative genomics of Cryptococcus and Kwoniella reveals pathogenesis evolution and contrasting modes of karyotype evolution via chromosome fusion or intercentromeric recombination.</title>
        <authorList>
            <person name="Coelho M.A."/>
            <person name="David-Palma M."/>
            <person name="Shea T."/>
            <person name="Bowers K."/>
            <person name="McGinley-Smith S."/>
            <person name="Mohammad A.W."/>
            <person name="Gnirke A."/>
            <person name="Yurkov A.M."/>
            <person name="Nowrousian M."/>
            <person name="Sun S."/>
            <person name="Cuomo C.A."/>
            <person name="Heitman J."/>
        </authorList>
    </citation>
    <scope>NUCLEOTIDE SEQUENCE</scope>
    <source>
        <strain evidence="9">CBS 10117</strain>
    </source>
</reference>
<dbReference type="KEGG" id="kdj:28970963"/>
<evidence type="ECO:0000256" key="2">
    <source>
        <dbReference type="ARBA" id="ARBA00022737"/>
    </source>
</evidence>
<keyword evidence="5" id="KW-0862">Zinc</keyword>
<reference evidence="8" key="1">
    <citation type="submission" date="2013-07" db="EMBL/GenBank/DDBJ databases">
        <title>The Genome Sequence of Cryptococcus dejecticola CBS10117.</title>
        <authorList>
            <consortium name="The Broad Institute Genome Sequencing Platform"/>
            <person name="Cuomo C."/>
            <person name="Litvintseva A."/>
            <person name="Chen Y."/>
            <person name="Heitman J."/>
            <person name="Sun S."/>
            <person name="Springer D."/>
            <person name="Dromer F."/>
            <person name="Young S.K."/>
            <person name="Zeng Q."/>
            <person name="Gargeya S."/>
            <person name="Fitzgerald M."/>
            <person name="Abouelleil A."/>
            <person name="Alvarado L."/>
            <person name="Berlin A.M."/>
            <person name="Chapman S.B."/>
            <person name="Dewar J."/>
            <person name="Goldberg J."/>
            <person name="Griggs A."/>
            <person name="Gujja S."/>
            <person name="Hansen M."/>
            <person name="Howarth C."/>
            <person name="Imamovic A."/>
            <person name="Larimer J."/>
            <person name="McCowan C."/>
            <person name="Murphy C."/>
            <person name="Pearson M."/>
            <person name="Priest M."/>
            <person name="Roberts A."/>
            <person name="Saif S."/>
            <person name="Shea T."/>
            <person name="Sykes S."/>
            <person name="Wortman J."/>
            <person name="Nusbaum C."/>
            <person name="Birren B."/>
        </authorList>
    </citation>
    <scope>NUCLEOTIDE SEQUENCE [LARGE SCALE GENOMIC DNA]</scope>
    <source>
        <strain evidence="8">CBS 10117</strain>
    </source>
</reference>
<evidence type="ECO:0000256" key="3">
    <source>
        <dbReference type="ARBA" id="ARBA00023034"/>
    </source>
</evidence>
<evidence type="ECO:0000256" key="5">
    <source>
        <dbReference type="PIRSR" id="PIRSR607583-1"/>
    </source>
</evidence>
<proteinExistence type="predicted"/>
<accession>A0A1A5ZXH2</accession>
<keyword evidence="2" id="KW-0677">Repeat</keyword>
<dbReference type="PROSITE" id="PS51865">
    <property type="entry name" value="PDZ_GRASP"/>
    <property type="match status" value="2"/>
</dbReference>
<dbReference type="GO" id="GO:0000139">
    <property type="term" value="C:Golgi membrane"/>
    <property type="evidence" value="ECO:0007669"/>
    <property type="project" value="UniProtKB-SubCell"/>
</dbReference>
<keyword evidence="4" id="KW-0472">Membrane</keyword>
<feature type="region of interest" description="Disordered" evidence="6">
    <location>
        <begin position="130"/>
        <end position="150"/>
    </location>
</feature>
<evidence type="ECO:0000313" key="8">
    <source>
        <dbReference type="EMBL" id="OBR82504.1"/>
    </source>
</evidence>
<name>A0A1A5ZXH2_9TREE</name>
<feature type="compositionally biased region" description="Low complexity" evidence="6">
    <location>
        <begin position="134"/>
        <end position="150"/>
    </location>
</feature>
<feature type="domain" description="PDZ GRASP-type" evidence="7">
    <location>
        <begin position="169"/>
        <end position="258"/>
    </location>
</feature>
<organism evidence="8">
    <name type="scientific">Kwoniella dejecticola CBS 10117</name>
    <dbReference type="NCBI Taxonomy" id="1296121"/>
    <lineage>
        <taxon>Eukaryota</taxon>
        <taxon>Fungi</taxon>
        <taxon>Dikarya</taxon>
        <taxon>Basidiomycota</taxon>
        <taxon>Agaricomycotina</taxon>
        <taxon>Tremellomycetes</taxon>
        <taxon>Tremellales</taxon>
        <taxon>Cryptococcaceae</taxon>
        <taxon>Kwoniella</taxon>
    </lineage>
</organism>
<dbReference type="InterPro" id="IPR007583">
    <property type="entry name" value="GRASP55_65"/>
</dbReference>
<evidence type="ECO:0000256" key="4">
    <source>
        <dbReference type="ARBA" id="ARBA00023136"/>
    </source>
</evidence>
<protein>
    <recommendedName>
        <fullName evidence="7">PDZ GRASP-type domain-containing protein</fullName>
    </recommendedName>
</protein>
<dbReference type="FunFam" id="2.30.42.10:FF:000026">
    <property type="entry name" value="Golgi reassembly stacking protein 2"/>
    <property type="match status" value="1"/>
</dbReference>
<dbReference type="STRING" id="1296121.A0A1A5ZXH2"/>
<dbReference type="SUPFAM" id="SSF50156">
    <property type="entry name" value="PDZ domain-like"/>
    <property type="match status" value="1"/>
</dbReference>
<dbReference type="Proteomes" id="UP000078595">
    <property type="component" value="Chromosome 11"/>
</dbReference>
<dbReference type="OrthoDB" id="3318at2759"/>
<evidence type="ECO:0000259" key="7">
    <source>
        <dbReference type="PROSITE" id="PS51865"/>
    </source>
</evidence>
<dbReference type="InterPro" id="IPR024958">
    <property type="entry name" value="GRASP_PDZ"/>
</dbReference>
<dbReference type="EMBL" id="CP144540">
    <property type="protein sequence ID" value="WWC65787.1"/>
    <property type="molecule type" value="Genomic_DNA"/>
</dbReference>
<dbReference type="Pfam" id="PF04495">
    <property type="entry name" value="GRASP55_65"/>
    <property type="match status" value="1"/>
</dbReference>
<reference evidence="9" key="2">
    <citation type="submission" date="2013-07" db="EMBL/GenBank/DDBJ databases">
        <authorList>
            <consortium name="The Broad Institute Genome Sequencing Platform"/>
            <person name="Cuomo C."/>
            <person name="Litvintseva A."/>
            <person name="Chen Y."/>
            <person name="Heitman J."/>
            <person name="Sun S."/>
            <person name="Springer D."/>
            <person name="Dromer F."/>
            <person name="Young S.K."/>
            <person name="Zeng Q."/>
            <person name="Gargeya S."/>
            <person name="Fitzgerald M."/>
            <person name="Abouelleil A."/>
            <person name="Alvarado L."/>
            <person name="Berlin A.M."/>
            <person name="Chapman S.B."/>
            <person name="Dewar J."/>
            <person name="Goldberg J."/>
            <person name="Griggs A."/>
            <person name="Gujja S."/>
            <person name="Hansen M."/>
            <person name="Howarth C."/>
            <person name="Imamovic A."/>
            <person name="Larimer J."/>
            <person name="McCowan C."/>
            <person name="Murphy C."/>
            <person name="Pearson M."/>
            <person name="Priest M."/>
            <person name="Roberts A."/>
            <person name="Saif S."/>
            <person name="Shea T."/>
            <person name="Sykes S."/>
            <person name="Wortman J."/>
            <person name="Nusbaum C."/>
            <person name="Birren B."/>
        </authorList>
    </citation>
    <scope>NUCLEOTIDE SEQUENCE</scope>
    <source>
        <strain evidence="9">CBS 10117</strain>
    </source>
</reference>
<gene>
    <name evidence="8" type="ORF">I303_07264</name>
    <name evidence="9" type="ORF">I303_108409</name>
</gene>
<dbReference type="PANTHER" id="PTHR12893:SF0">
    <property type="entry name" value="GRASP65"/>
    <property type="match status" value="1"/>
</dbReference>
<dbReference type="GO" id="GO:0007030">
    <property type="term" value="P:Golgi organization"/>
    <property type="evidence" value="ECO:0007669"/>
    <property type="project" value="TreeGrafter"/>
</dbReference>